<dbReference type="InterPro" id="IPR011990">
    <property type="entry name" value="TPR-like_helical_dom_sf"/>
</dbReference>
<dbReference type="Proteomes" id="UP001355207">
    <property type="component" value="Chromosome 5"/>
</dbReference>
<dbReference type="InterPro" id="IPR019734">
    <property type="entry name" value="TPR_rpt"/>
</dbReference>
<dbReference type="Gene3D" id="1.25.40.10">
    <property type="entry name" value="Tetratricopeptide repeat domain"/>
    <property type="match status" value="1"/>
</dbReference>
<dbReference type="PANTHER" id="PTHR45831:SF2">
    <property type="entry name" value="LD24721P"/>
    <property type="match status" value="1"/>
</dbReference>
<organism evidence="7 8">
    <name type="scientific">Kwoniella dendrophila CBS 6074</name>
    <dbReference type="NCBI Taxonomy" id="1295534"/>
    <lineage>
        <taxon>Eukaryota</taxon>
        <taxon>Fungi</taxon>
        <taxon>Dikarya</taxon>
        <taxon>Basidiomycota</taxon>
        <taxon>Agaricomycotina</taxon>
        <taxon>Tremellomycetes</taxon>
        <taxon>Tremellales</taxon>
        <taxon>Cryptococcaceae</taxon>
        <taxon>Kwoniella</taxon>
    </lineage>
</organism>
<dbReference type="GO" id="GO:0006620">
    <property type="term" value="P:post-translational protein targeting to endoplasmic reticulum membrane"/>
    <property type="evidence" value="ECO:0007669"/>
    <property type="project" value="TreeGrafter"/>
</dbReference>
<dbReference type="RefSeq" id="XP_066075967.1">
    <property type="nucleotide sequence ID" value="XM_066219870.1"/>
</dbReference>
<reference evidence="7 8" key="1">
    <citation type="submission" date="2024-01" db="EMBL/GenBank/DDBJ databases">
        <title>Comparative genomics of Cryptococcus and Kwoniella reveals pathogenesis evolution and contrasting modes of karyotype evolution via chromosome fusion or intercentromeric recombination.</title>
        <authorList>
            <person name="Coelho M.A."/>
            <person name="David-Palma M."/>
            <person name="Shea T."/>
            <person name="Bowers K."/>
            <person name="McGinley-Smith S."/>
            <person name="Mohammad A.W."/>
            <person name="Gnirke A."/>
            <person name="Yurkov A.M."/>
            <person name="Nowrousian M."/>
            <person name="Sun S."/>
            <person name="Cuomo C.A."/>
            <person name="Heitman J."/>
        </authorList>
    </citation>
    <scope>NUCLEOTIDE SEQUENCE [LARGE SCALE GENOMIC DNA]</scope>
    <source>
        <strain evidence="7 8">CBS 6074</strain>
    </source>
</reference>
<dbReference type="SMART" id="SM00028">
    <property type="entry name" value="TPR"/>
    <property type="match status" value="3"/>
</dbReference>
<feature type="domain" description="SGTA homodimerisation" evidence="6">
    <location>
        <begin position="6"/>
        <end position="70"/>
    </location>
</feature>
<name>A0AAX4JV70_9TREE</name>
<feature type="compositionally biased region" description="Basic and acidic residues" evidence="5">
    <location>
        <begin position="104"/>
        <end position="119"/>
    </location>
</feature>
<dbReference type="GeneID" id="91094792"/>
<sequence>MADVKKKQLVFNIIEFLRTSAQDGTVKEDDKESLEVAVQCIAESFGVDPDSENDKKQYSIEPASLLNILDVFLKTKAKSSASTSTSTPSTSTSASSSNKTETSTAKKDSYNPSEEDKSQAEQLKTKGNQLMSSKLYDSAIEKYTEAIKLYENPIYYSNRAAAWGGLNKHDQAIKDAEKALDLDPNFSKAYSRLGHAHFSSGNYEQAVQAYEDGLKIDSGNQNMKTALATAKSKFSESSSSNSVADREPPSGGAGGAGGMPDLSSLASMFGGGAGGAGGGGAGGMPDLASMMRNPQMMAMAQQMMANGGLERLMQNPALRGMAENMQNGGGMPDMSQLANDPSLRDLAQQFMGGQGGQGRGQ</sequence>
<accession>A0AAX4JV70</accession>
<keyword evidence="3 4" id="KW-0802">TPR repeat</keyword>
<evidence type="ECO:0000313" key="8">
    <source>
        <dbReference type="Proteomes" id="UP001355207"/>
    </source>
</evidence>
<gene>
    <name evidence="7" type="ORF">L201_004122</name>
</gene>
<dbReference type="GO" id="GO:0060090">
    <property type="term" value="F:molecular adaptor activity"/>
    <property type="evidence" value="ECO:0007669"/>
    <property type="project" value="TreeGrafter"/>
</dbReference>
<proteinExistence type="inferred from homology"/>
<keyword evidence="8" id="KW-1185">Reference proteome</keyword>
<dbReference type="FunFam" id="1.20.5.420:FF:000005">
    <property type="entry name" value="Hsc70 cochaperone (SGT), putative"/>
    <property type="match status" value="1"/>
</dbReference>
<comment type="similarity">
    <text evidence="1">Belongs to the SGT family.</text>
</comment>
<keyword evidence="2" id="KW-0677">Repeat</keyword>
<protein>
    <recommendedName>
        <fullName evidence="6">SGTA homodimerisation domain-containing protein</fullName>
    </recommendedName>
</protein>
<evidence type="ECO:0000256" key="4">
    <source>
        <dbReference type="PROSITE-ProRule" id="PRU00339"/>
    </source>
</evidence>
<dbReference type="Pfam" id="PF14559">
    <property type="entry name" value="TPR_19"/>
    <property type="match status" value="1"/>
</dbReference>
<dbReference type="SUPFAM" id="SSF48452">
    <property type="entry name" value="TPR-like"/>
    <property type="match status" value="1"/>
</dbReference>
<evidence type="ECO:0000313" key="7">
    <source>
        <dbReference type="EMBL" id="WWC89204.1"/>
    </source>
</evidence>
<feature type="region of interest" description="Disordered" evidence="5">
    <location>
        <begin position="80"/>
        <end position="126"/>
    </location>
</feature>
<feature type="compositionally biased region" description="Low complexity" evidence="5">
    <location>
        <begin position="80"/>
        <end position="103"/>
    </location>
</feature>
<dbReference type="AlphaFoldDB" id="A0AAX4JV70"/>
<dbReference type="GO" id="GO:0016020">
    <property type="term" value="C:membrane"/>
    <property type="evidence" value="ECO:0007669"/>
    <property type="project" value="TreeGrafter"/>
</dbReference>
<evidence type="ECO:0000256" key="2">
    <source>
        <dbReference type="ARBA" id="ARBA00022737"/>
    </source>
</evidence>
<evidence type="ECO:0000256" key="1">
    <source>
        <dbReference type="ARBA" id="ARBA00008175"/>
    </source>
</evidence>
<dbReference type="Pfam" id="PF16546">
    <property type="entry name" value="SGTA_dimer"/>
    <property type="match status" value="1"/>
</dbReference>
<dbReference type="EMBL" id="CP144102">
    <property type="protein sequence ID" value="WWC89204.1"/>
    <property type="molecule type" value="Genomic_DNA"/>
</dbReference>
<dbReference type="FunFam" id="1.25.40.10:FF:000207">
    <property type="entry name" value="Small glutamine-rich tetratricopeptide repeat-containing protein"/>
    <property type="match status" value="1"/>
</dbReference>
<feature type="region of interest" description="Disordered" evidence="5">
    <location>
        <begin position="229"/>
        <end position="259"/>
    </location>
</feature>
<feature type="repeat" description="TPR" evidence="4">
    <location>
        <begin position="153"/>
        <end position="186"/>
    </location>
</feature>
<evidence type="ECO:0000256" key="5">
    <source>
        <dbReference type="SAM" id="MobiDB-lite"/>
    </source>
</evidence>
<evidence type="ECO:0000256" key="3">
    <source>
        <dbReference type="ARBA" id="ARBA00022803"/>
    </source>
</evidence>
<dbReference type="PROSITE" id="PS50005">
    <property type="entry name" value="TPR"/>
    <property type="match status" value="2"/>
</dbReference>
<evidence type="ECO:0000259" key="6">
    <source>
        <dbReference type="Pfam" id="PF16546"/>
    </source>
</evidence>
<feature type="repeat" description="TPR" evidence="4">
    <location>
        <begin position="187"/>
        <end position="220"/>
    </location>
</feature>
<dbReference type="InterPro" id="IPR047150">
    <property type="entry name" value="SGT"/>
</dbReference>
<dbReference type="PANTHER" id="PTHR45831">
    <property type="entry name" value="LD24721P"/>
    <property type="match status" value="1"/>
</dbReference>
<dbReference type="InterPro" id="IPR032374">
    <property type="entry name" value="SGTA_dimer"/>
</dbReference>
<dbReference type="PROSITE" id="PS50293">
    <property type="entry name" value="TPR_REGION"/>
    <property type="match status" value="1"/>
</dbReference>
<dbReference type="GO" id="GO:0072380">
    <property type="term" value="C:TRC complex"/>
    <property type="evidence" value="ECO:0007669"/>
    <property type="project" value="TreeGrafter"/>
</dbReference>
<dbReference type="Gene3D" id="1.20.5.420">
    <property type="entry name" value="Immunoglobulin FC, subunit C"/>
    <property type="match status" value="1"/>
</dbReference>